<dbReference type="GO" id="GO:0016020">
    <property type="term" value="C:membrane"/>
    <property type="evidence" value="ECO:0007669"/>
    <property type="project" value="InterPro"/>
</dbReference>
<dbReference type="InterPro" id="IPR035986">
    <property type="entry name" value="PKD_dom_sf"/>
</dbReference>
<evidence type="ECO:0000256" key="8">
    <source>
        <dbReference type="ARBA" id="ARBA00022824"/>
    </source>
</evidence>
<dbReference type="PANTHER" id="PTHR13460:SF0">
    <property type="entry name" value="MALECTIN"/>
    <property type="match status" value="1"/>
</dbReference>
<evidence type="ECO:0000256" key="4">
    <source>
        <dbReference type="ARBA" id="ARBA00009141"/>
    </source>
</evidence>
<dbReference type="GO" id="GO:0005737">
    <property type="term" value="C:cytoplasm"/>
    <property type="evidence" value="ECO:0007669"/>
    <property type="project" value="UniProtKB-SubCell"/>
</dbReference>
<reference evidence="18 19" key="1">
    <citation type="submission" date="2018-07" db="EMBL/GenBank/DDBJ databases">
        <title>Genome sequences of Haloplanus aerogenes JCM 16430T.</title>
        <authorList>
            <person name="Kim Y.B."/>
            <person name="Roh S.W."/>
        </authorList>
    </citation>
    <scope>NUCLEOTIDE SEQUENCE [LARGE SCALE GENOMIC DNA]</scope>
    <source>
        <strain evidence="18 19">JCM 16430</strain>
    </source>
</reference>
<evidence type="ECO:0000313" key="19">
    <source>
        <dbReference type="Proteomes" id="UP000282007"/>
    </source>
</evidence>
<dbReference type="InterPro" id="IPR015919">
    <property type="entry name" value="Cadherin-like_sf"/>
</dbReference>
<keyword evidence="12" id="KW-0325">Glycoprotein</keyword>
<dbReference type="Pfam" id="PF22544">
    <property type="entry name" value="HYDIN_VesB_CFA65-like_Ig"/>
    <property type="match status" value="1"/>
</dbReference>
<keyword evidence="8" id="KW-0256">Endoplasmic reticulum</keyword>
<evidence type="ECO:0000256" key="5">
    <source>
        <dbReference type="ARBA" id="ARBA00022490"/>
    </source>
</evidence>
<dbReference type="InterPro" id="IPR013783">
    <property type="entry name" value="Ig-like_fold"/>
</dbReference>
<keyword evidence="10" id="KW-0969">Cilium</keyword>
<feature type="region of interest" description="Disordered" evidence="15">
    <location>
        <begin position="787"/>
        <end position="872"/>
    </location>
</feature>
<feature type="domain" description="HYDIN/VesB/CFA65-like Ig-like" evidence="17">
    <location>
        <begin position="209"/>
        <end position="308"/>
    </location>
</feature>
<feature type="domain" description="Malectin" evidence="16">
    <location>
        <begin position="1705"/>
        <end position="1860"/>
    </location>
</feature>
<proteinExistence type="inferred from homology"/>
<evidence type="ECO:0000256" key="3">
    <source>
        <dbReference type="ARBA" id="ARBA00004496"/>
    </source>
</evidence>
<dbReference type="Pfam" id="PF11721">
    <property type="entry name" value="Malectin"/>
    <property type="match status" value="3"/>
</dbReference>
<evidence type="ECO:0000259" key="17">
    <source>
        <dbReference type="Pfam" id="PF22544"/>
    </source>
</evidence>
<evidence type="ECO:0000256" key="1">
    <source>
        <dbReference type="ARBA" id="ARBA00004115"/>
    </source>
</evidence>
<evidence type="ECO:0000256" key="9">
    <source>
        <dbReference type="ARBA" id="ARBA00022989"/>
    </source>
</evidence>
<dbReference type="PANTHER" id="PTHR13460">
    <property type="match status" value="1"/>
</dbReference>
<dbReference type="SUPFAM" id="SSF49785">
    <property type="entry name" value="Galactose-binding domain-like"/>
    <property type="match status" value="1"/>
</dbReference>
<keyword evidence="7" id="KW-0732">Signal</keyword>
<evidence type="ECO:0000313" key="18">
    <source>
        <dbReference type="EMBL" id="AZH25272.1"/>
    </source>
</evidence>
<evidence type="ECO:0000256" key="6">
    <source>
        <dbReference type="ARBA" id="ARBA00022692"/>
    </source>
</evidence>
<evidence type="ECO:0000256" key="10">
    <source>
        <dbReference type="ARBA" id="ARBA00023069"/>
    </source>
</evidence>
<dbReference type="NCBIfam" id="NF012200">
    <property type="entry name" value="choice_anch_D"/>
    <property type="match status" value="1"/>
</dbReference>
<dbReference type="GeneID" id="38471163"/>
<feature type="domain" description="Malectin" evidence="16">
    <location>
        <begin position="2186"/>
        <end position="2344"/>
    </location>
</feature>
<dbReference type="GO" id="GO:0005509">
    <property type="term" value="F:calcium ion binding"/>
    <property type="evidence" value="ECO:0007669"/>
    <property type="project" value="InterPro"/>
</dbReference>
<dbReference type="EMBL" id="CP034145">
    <property type="protein sequence ID" value="AZH25272.1"/>
    <property type="molecule type" value="Genomic_DNA"/>
</dbReference>
<keyword evidence="9" id="KW-1133">Transmembrane helix</keyword>
<keyword evidence="14" id="KW-0119">Carbohydrate metabolism</keyword>
<evidence type="ECO:0000256" key="11">
    <source>
        <dbReference type="ARBA" id="ARBA00023136"/>
    </source>
</evidence>
<evidence type="ECO:0000256" key="2">
    <source>
        <dbReference type="ARBA" id="ARBA00004138"/>
    </source>
</evidence>
<keyword evidence="6" id="KW-0812">Transmembrane</keyword>
<dbReference type="SUPFAM" id="SSF49299">
    <property type="entry name" value="PKD domain"/>
    <property type="match status" value="1"/>
</dbReference>
<dbReference type="Proteomes" id="UP000282007">
    <property type="component" value="Chromosome"/>
</dbReference>
<dbReference type="InterPro" id="IPR053879">
    <property type="entry name" value="HYDIN_VesB_CFA65-like_Ig"/>
</dbReference>
<keyword evidence="19" id="KW-1185">Reference proteome</keyword>
<dbReference type="SUPFAM" id="SSF49313">
    <property type="entry name" value="Cadherin-like"/>
    <property type="match status" value="1"/>
</dbReference>
<feature type="compositionally biased region" description="Polar residues" evidence="15">
    <location>
        <begin position="67"/>
        <end position="83"/>
    </location>
</feature>
<keyword evidence="5" id="KW-0963">Cytoplasm</keyword>
<evidence type="ECO:0000256" key="13">
    <source>
        <dbReference type="ARBA" id="ARBA00023273"/>
    </source>
</evidence>
<organism evidence="18 19">
    <name type="scientific">Haloplanus aerogenes</name>
    <dbReference type="NCBI Taxonomy" id="660522"/>
    <lineage>
        <taxon>Archaea</taxon>
        <taxon>Methanobacteriati</taxon>
        <taxon>Methanobacteriota</taxon>
        <taxon>Stenosarchaea group</taxon>
        <taxon>Halobacteria</taxon>
        <taxon>Halobacteriales</taxon>
        <taxon>Haloferacaceae</taxon>
        <taxon>Haloplanus</taxon>
    </lineage>
</organism>
<dbReference type="InterPro" id="IPR011042">
    <property type="entry name" value="6-blade_b-propeller_TolB-like"/>
</dbReference>
<feature type="domain" description="Malectin" evidence="16">
    <location>
        <begin position="44"/>
        <end position="192"/>
    </location>
</feature>
<dbReference type="Pfam" id="PF17963">
    <property type="entry name" value="Big_9"/>
    <property type="match status" value="1"/>
</dbReference>
<dbReference type="InterPro" id="IPR021720">
    <property type="entry name" value="Malectin_dom"/>
</dbReference>
<dbReference type="RefSeq" id="WP_121918812.1">
    <property type="nucleotide sequence ID" value="NZ_CP034145.1"/>
</dbReference>
<evidence type="ECO:0000256" key="15">
    <source>
        <dbReference type="SAM" id="MobiDB-lite"/>
    </source>
</evidence>
<accession>A0A3G8QUU5</accession>
<dbReference type="Gene3D" id="2.60.40.10">
    <property type="entry name" value="Immunoglobulins"/>
    <property type="match status" value="3"/>
</dbReference>
<gene>
    <name evidence="18" type="ORF">DU502_07715</name>
</gene>
<evidence type="ECO:0000256" key="14">
    <source>
        <dbReference type="ARBA" id="ARBA00023277"/>
    </source>
</evidence>
<feature type="compositionally biased region" description="Acidic residues" evidence="15">
    <location>
        <begin position="805"/>
        <end position="822"/>
    </location>
</feature>
<dbReference type="InterPro" id="IPR039155">
    <property type="entry name" value="MLEC"/>
</dbReference>
<comment type="similarity">
    <text evidence="4">Belongs to the malectin family.</text>
</comment>
<dbReference type="Gene3D" id="2.120.10.30">
    <property type="entry name" value="TolB, C-terminal domain"/>
    <property type="match status" value="1"/>
</dbReference>
<dbReference type="GO" id="GO:0030246">
    <property type="term" value="F:carbohydrate binding"/>
    <property type="evidence" value="ECO:0007669"/>
    <property type="project" value="InterPro"/>
</dbReference>
<comment type="subcellular location">
    <subcellularLocation>
        <location evidence="2">Cell projection</location>
        <location evidence="2">Cilium</location>
    </subcellularLocation>
    <subcellularLocation>
        <location evidence="3">Cytoplasm</location>
    </subcellularLocation>
    <subcellularLocation>
        <location evidence="1">Endoplasmic reticulum membrane</location>
        <topology evidence="1">Single-pass type I membrane protein</topology>
    </subcellularLocation>
</comment>
<evidence type="ECO:0000256" key="7">
    <source>
        <dbReference type="ARBA" id="ARBA00022729"/>
    </source>
</evidence>
<name>A0A3G8QUU5_9EURY</name>
<feature type="region of interest" description="Disordered" evidence="15">
    <location>
        <begin position="67"/>
        <end position="91"/>
    </location>
</feature>
<evidence type="ECO:0000259" key="16">
    <source>
        <dbReference type="Pfam" id="PF11721"/>
    </source>
</evidence>
<dbReference type="InterPro" id="IPR008979">
    <property type="entry name" value="Galactose-bd-like_sf"/>
</dbReference>
<sequence length="2353" mass="242199">MHLPDNRNRLTAVLISVFMVTSVFAGTVAIGTNVASAAETPLYRANAGGSFTVDGAQWDTLQNYQVAGEDQTSSHGQPSTIHSSVPAGTPSQIWETERWDPSGGEEMQYEFDVPDGQQVEVRLYFYDGYSGTDSVGDRVFDVSIEGQTVLDDFDIVETYGDDTAAMESFTVTSDGTIDIDFGHVTENPQINAIEIVSTSAEPDTLGAPSSADFGTVVTGNTATETVTLTNLGNASNTSHPDITVSDVAITGTDSGQFSHNFSGSTTIAPGESSDLQVTYSPTEAQAHAATLEVTHSGANSPLTIDLTGEGTSDTPVGFGSSDLQNFGQGSLTALEFGPDGRLYVAQQDGDIYVLNITRNGENSYSVTNQVQIGAIKDIPNHDDNGNYVAGETSRQVTGLTVGGTATQPVVYVSSSDPTIDVGTDDDDTDTNSGAISRLTFDWNSDGSLASVDHTVMVLGLPRSEENHATNGLDLSDDENTLYVAQGGHTNKGAPGDNFGHTPEYALSGATLSIDLAQIDNNYQEKNLQSYNSNYPSVDFLYAIPTIQNDDATDGDDLPFGGNDGINQAKWIADGPVQVYSSGYRNPYDLILSEDDQLYVIDNGPNGGWGGQPVNEGPSGVCTNAPNEDGSYGTGDQLHIATQGSYGGHGAPIRANPTGADIYDENGNVIFDINSSNSPVPASLVNPIECDYQDPTEDNSIGDTFGWTGGIDEYTASNFGGAMQGDLLVVEGGSNVERVELNATGTGVTNQENNFFTPGSALGIAAQGDEGPFPGTVWTARGDITVFEPNDYDGGTGETCSGADDPSLDEDGDGYDNADEIDAGTDPCSAASTPADFDGDGTSNVNDPDDDNDGQPDTSDPFAVDPDDGTTTTLPVQGEFSETNLFGSNSQVWTGLMTNGSDYQDLYDPGQMTVGGAAQVLTVENVPTGDAVNNDQQYAFQFGVDAPDEPFTVSTTVNGYPENPSNYQGMGIYIGNGDQDNYAKLIVSANGGTGGTQFAKETGGSFQNIAQPDDSNVTGPATNTDLQLTVDPTTDPAPNNGQDEVAVTAAYATDGGQLSEVGTGAVPASWLNSSDGTGLAIGVISTSYQSGSTFDATWTNLNVEYVTSPDNQPPVADAGADQTVDEGTTVTLDASGSTDPDGDDANLGYTWTQTAGTPSDLLDTFDAEQVSFTAPDVNGNTTYTFEVDVSDGQNTSTDTVNVTVQDTDAGDGNVTINEAVAQADETGNDSQIEFAEVQTAINWWQTGTEVPNTGGQTIDFQKIQQIVNLWQTGATIGDGDTGATGSALVEITPDSGLEATTYGQGSYQVTNTDEKNITAVSFDLSSASYPDMVFDPAGTAGDPTGEGLNIVSDGGTNILTQPGTGDAFSQPHNGVNDSDGYDVMTVEFGDFNTGETATFWADNDPTSIKGATVGSQEAGPVSGLELAGSTVTVTYEDGTTQTTQLMGDGSAGGSTANVTADEASAPTIGAQGVTLDSGVLDARHSAATVTSASQTITVTGQPGETVTLVRAEGELTLTNVPDADGDGEPGYDIEAYEANDAEDVEYYTATLDANGEATIPVTLTNTTSDGDNNAGLNYFTAVQGEPNADAGLTSNVVVLELEAGGGGDNTAPTVESITDQGVSEGGSTTVEVNASDGDGDALSLSVSGPSFVSITDGGDGSGTVSLAPGSGTIGTHTVTVTASDGTATATEEFAVYVDEPDQNGTVVFATNAGGSQYTAGDGTTYQADTNFDTGSTYSFSGEVAGTDDDTLYQTERYGGSFSYDIPVDNGTYEVTLQFAEIYQGVASADSPDSSGPSDGTNENDRLFDASIEGQTVVTSYDIFSEVGPATATEKTYTVEVTDGTLNVDFSVVNDNAKISAIKVEQLDGNGGGGSGAKSAEIAVTENGGLGASTFGSGSFEVTNTGDQQLSSVTIDLSESLIPDAVFDPEGTAGDTTAKGLVIDSESGDGAGVVSTADGDVFSQPHNGVNDSDGYDAMAVEFDDFESGETVTFSVDIDPTAIKGASTTGDAGSVSGLELSGSAVTFGYADGSTQATDLFGDGSAGGAQATGDTTISAAPTLGVDGVGLQSTDFPAHEAATVGSASQTLTLSGPADATVQLIHVEASEPPSVGYDLDDFEADTAEAVSYQSVTLDSNGQATTSVTLSESNLNYFVAAAEDGDGNTGETSNTVVLDYNSSATTEAQVLHRVNAGESTALSAIDDGPDWTGVTDTSSPYLVSVAPSSSGNYCDGSITSTTADVPSSTPDAVYDCERYGNSTWEFSVTSGQEVKVRLYLGNQFSGTSDPGDRQFNVSIEGTQVLTNYDPVADVGHQTGTMKNFTVTDDGDGNITVTFDQGTVENPQVNAIEIVESEGSS</sequence>
<evidence type="ECO:0000256" key="12">
    <source>
        <dbReference type="ARBA" id="ARBA00023180"/>
    </source>
</evidence>
<dbReference type="KEGG" id="haer:DU502_07715"/>
<dbReference type="Gene3D" id="2.60.120.430">
    <property type="entry name" value="Galactose-binding lectin"/>
    <property type="match status" value="3"/>
</dbReference>
<protein>
    <submittedName>
        <fullName evidence="18">Choice-of-anchor D domain-containing protein</fullName>
    </submittedName>
</protein>
<keyword evidence="13" id="KW-0966">Cell projection</keyword>
<keyword evidence="11" id="KW-0472">Membrane</keyword>